<proteinExistence type="inferred from homology"/>
<gene>
    <name evidence="4" type="ORF">SAMN05421752_12522</name>
</gene>
<evidence type="ECO:0000256" key="2">
    <source>
        <dbReference type="SAM" id="Coils"/>
    </source>
</evidence>
<dbReference type="SUPFAM" id="SSF52402">
    <property type="entry name" value="Adenine nucleotide alpha hydrolases-like"/>
    <property type="match status" value="2"/>
</dbReference>
<dbReference type="InterPro" id="IPR006015">
    <property type="entry name" value="Universal_stress_UspA"/>
</dbReference>
<keyword evidence="5" id="KW-1185">Reference proteome</keyword>
<dbReference type="CDD" id="cd00293">
    <property type="entry name" value="USP-like"/>
    <property type="match status" value="2"/>
</dbReference>
<sequence>MTIETLLIPTDGSDPAETAAQRGFDLAAQCDATVHVLSVADSSIATGAGYSGDSQSIRDQLRKQATARATSLRDAATERGLEATAITREGIPSKEIVDYADEHAIDAIAIGTSGRGGVTRAVVGSVADKVIRTAPVPVVTTTPKTATAADEETTVDSILLPTDGSDTAETVVQRGFALAAKLDATVHLLSVINNDRAQILSALADADVDIADELREQATDVLDELAAEAQALDVDVVTTTRNGVPAEGIVDYADTEGIDLIAMGTAGRGGFERALVGSVTDEVVRTAVIPVLTVRPDSDRLRADNESH</sequence>
<dbReference type="STRING" id="308853.SAMN05421752_12522"/>
<feature type="domain" description="UspA" evidence="3">
    <location>
        <begin position="156"/>
        <end position="295"/>
    </location>
</feature>
<dbReference type="PANTHER" id="PTHR46268:SF6">
    <property type="entry name" value="UNIVERSAL STRESS PROTEIN UP12"/>
    <property type="match status" value="1"/>
</dbReference>
<keyword evidence="2" id="KW-0175">Coiled coil</keyword>
<dbReference type="EMBL" id="FTNR01000025">
    <property type="protein sequence ID" value="SIS19928.1"/>
    <property type="molecule type" value="Genomic_DNA"/>
</dbReference>
<evidence type="ECO:0000313" key="5">
    <source>
        <dbReference type="Proteomes" id="UP000185936"/>
    </source>
</evidence>
<evidence type="ECO:0000313" key="4">
    <source>
        <dbReference type="EMBL" id="SIS19928.1"/>
    </source>
</evidence>
<protein>
    <submittedName>
        <fullName evidence="4">Nucleotide-binding universal stress protein, UspA family</fullName>
    </submittedName>
</protein>
<evidence type="ECO:0000256" key="1">
    <source>
        <dbReference type="ARBA" id="ARBA00008791"/>
    </source>
</evidence>
<dbReference type="OrthoDB" id="105697at2157"/>
<accession>A0A1N7H5I9</accession>
<name>A0A1N7H5I9_9EURY</name>
<comment type="similarity">
    <text evidence="1">Belongs to the universal stress protein A family.</text>
</comment>
<dbReference type="RefSeq" id="WP_076610824.1">
    <property type="nucleotide sequence ID" value="NZ_FTNR01000025.1"/>
</dbReference>
<dbReference type="PRINTS" id="PR01438">
    <property type="entry name" value="UNVRSLSTRESS"/>
</dbReference>
<dbReference type="InterPro" id="IPR006016">
    <property type="entry name" value="UspA"/>
</dbReference>
<dbReference type="PANTHER" id="PTHR46268">
    <property type="entry name" value="STRESS RESPONSE PROTEIN NHAX"/>
    <property type="match status" value="1"/>
</dbReference>
<dbReference type="Proteomes" id="UP000185936">
    <property type="component" value="Unassembled WGS sequence"/>
</dbReference>
<dbReference type="Gene3D" id="3.40.50.620">
    <property type="entry name" value="HUPs"/>
    <property type="match status" value="2"/>
</dbReference>
<organism evidence="4 5">
    <name type="scientific">Natronorubrum thiooxidans</name>
    <dbReference type="NCBI Taxonomy" id="308853"/>
    <lineage>
        <taxon>Archaea</taxon>
        <taxon>Methanobacteriati</taxon>
        <taxon>Methanobacteriota</taxon>
        <taxon>Stenosarchaea group</taxon>
        <taxon>Halobacteria</taxon>
        <taxon>Halobacteriales</taxon>
        <taxon>Natrialbaceae</taxon>
        <taxon>Natronorubrum</taxon>
    </lineage>
</organism>
<dbReference type="AlphaFoldDB" id="A0A1N7H5I9"/>
<reference evidence="5" key="1">
    <citation type="submission" date="2017-01" db="EMBL/GenBank/DDBJ databases">
        <authorList>
            <person name="Varghese N."/>
            <person name="Submissions S."/>
        </authorList>
    </citation>
    <scope>NUCLEOTIDE SEQUENCE [LARGE SCALE GENOMIC DNA]</scope>
    <source>
        <strain evidence="5">type strain: HArc-</strain>
    </source>
</reference>
<dbReference type="InterPro" id="IPR014729">
    <property type="entry name" value="Rossmann-like_a/b/a_fold"/>
</dbReference>
<evidence type="ECO:0000259" key="3">
    <source>
        <dbReference type="Pfam" id="PF00582"/>
    </source>
</evidence>
<feature type="domain" description="UspA" evidence="3">
    <location>
        <begin position="4"/>
        <end position="139"/>
    </location>
</feature>
<dbReference type="Pfam" id="PF00582">
    <property type="entry name" value="Usp"/>
    <property type="match status" value="2"/>
</dbReference>
<feature type="coiled-coil region" evidence="2">
    <location>
        <begin position="208"/>
        <end position="235"/>
    </location>
</feature>